<gene>
    <name evidence="1" type="ORF">ACAOBT_LOCUS19148</name>
</gene>
<evidence type="ECO:0000313" key="2">
    <source>
        <dbReference type="Proteomes" id="UP001152888"/>
    </source>
</evidence>
<proteinExistence type="predicted"/>
<dbReference type="EMBL" id="CAKOFQ010007067">
    <property type="protein sequence ID" value="CAH1989638.1"/>
    <property type="molecule type" value="Genomic_DNA"/>
</dbReference>
<dbReference type="Proteomes" id="UP001152888">
    <property type="component" value="Unassembled WGS sequence"/>
</dbReference>
<organism evidence="1 2">
    <name type="scientific">Acanthoscelides obtectus</name>
    <name type="common">Bean weevil</name>
    <name type="synonym">Bruchus obtectus</name>
    <dbReference type="NCBI Taxonomy" id="200917"/>
    <lineage>
        <taxon>Eukaryota</taxon>
        <taxon>Metazoa</taxon>
        <taxon>Ecdysozoa</taxon>
        <taxon>Arthropoda</taxon>
        <taxon>Hexapoda</taxon>
        <taxon>Insecta</taxon>
        <taxon>Pterygota</taxon>
        <taxon>Neoptera</taxon>
        <taxon>Endopterygota</taxon>
        <taxon>Coleoptera</taxon>
        <taxon>Polyphaga</taxon>
        <taxon>Cucujiformia</taxon>
        <taxon>Chrysomeloidea</taxon>
        <taxon>Chrysomelidae</taxon>
        <taxon>Bruchinae</taxon>
        <taxon>Bruchini</taxon>
        <taxon>Acanthoscelides</taxon>
    </lineage>
</organism>
<accession>A0A9P0L4X8</accession>
<comment type="caution">
    <text evidence="1">The sequence shown here is derived from an EMBL/GenBank/DDBJ whole genome shotgun (WGS) entry which is preliminary data.</text>
</comment>
<reference evidence="1" key="1">
    <citation type="submission" date="2022-03" db="EMBL/GenBank/DDBJ databases">
        <authorList>
            <person name="Sayadi A."/>
        </authorList>
    </citation>
    <scope>NUCLEOTIDE SEQUENCE</scope>
</reference>
<name>A0A9P0L4X8_ACAOB</name>
<dbReference type="AlphaFoldDB" id="A0A9P0L4X8"/>
<sequence>MKLRPGQVCFDGMPNIKEGAFHRLMKNVVVGHVLV</sequence>
<protein>
    <submittedName>
        <fullName evidence="1">Uncharacterized protein</fullName>
    </submittedName>
</protein>
<evidence type="ECO:0000313" key="1">
    <source>
        <dbReference type="EMBL" id="CAH1989638.1"/>
    </source>
</evidence>
<keyword evidence="2" id="KW-1185">Reference proteome</keyword>